<evidence type="ECO:0000256" key="1">
    <source>
        <dbReference type="ARBA" id="ARBA00022729"/>
    </source>
</evidence>
<evidence type="ECO:0000256" key="2">
    <source>
        <dbReference type="SAM" id="SignalP"/>
    </source>
</evidence>
<dbReference type="SUPFAM" id="SSF69318">
    <property type="entry name" value="Integrin alpha N-terminal domain"/>
    <property type="match status" value="1"/>
</dbReference>
<dbReference type="STRING" id="1237149.C900_03613"/>
<dbReference type="PATRIC" id="fig|1237149.3.peg.3374"/>
<organism evidence="3 4">
    <name type="scientific">Fulvivirga imtechensis AK7</name>
    <dbReference type="NCBI Taxonomy" id="1237149"/>
    <lineage>
        <taxon>Bacteria</taxon>
        <taxon>Pseudomonadati</taxon>
        <taxon>Bacteroidota</taxon>
        <taxon>Cytophagia</taxon>
        <taxon>Cytophagales</taxon>
        <taxon>Fulvivirgaceae</taxon>
        <taxon>Fulvivirga</taxon>
    </lineage>
</organism>
<dbReference type="EMBL" id="AMZN01000051">
    <property type="protein sequence ID" value="ELR70632.1"/>
    <property type="molecule type" value="Genomic_DNA"/>
</dbReference>
<reference evidence="3 4" key="1">
    <citation type="submission" date="2012-12" db="EMBL/GenBank/DDBJ databases">
        <title>Genome assembly of Fulvivirga imtechensis AK7.</title>
        <authorList>
            <person name="Nupur N."/>
            <person name="Khatri I."/>
            <person name="Kumar R."/>
            <person name="Subramanian S."/>
            <person name="Pinnaka A."/>
        </authorList>
    </citation>
    <scope>NUCLEOTIDE SEQUENCE [LARGE SCALE GENOMIC DNA]</scope>
    <source>
        <strain evidence="3 4">AK7</strain>
    </source>
</reference>
<evidence type="ECO:0000313" key="4">
    <source>
        <dbReference type="Proteomes" id="UP000011135"/>
    </source>
</evidence>
<dbReference type="InterPro" id="IPR028994">
    <property type="entry name" value="Integrin_alpha_N"/>
</dbReference>
<name>L8JTH1_9BACT</name>
<dbReference type="eggNOG" id="COG4932">
    <property type="taxonomic scope" value="Bacteria"/>
</dbReference>
<feature type="signal peptide" evidence="2">
    <location>
        <begin position="1"/>
        <end position="26"/>
    </location>
</feature>
<dbReference type="PANTHER" id="PTHR44103">
    <property type="entry name" value="PROPROTEIN CONVERTASE P"/>
    <property type="match status" value="1"/>
</dbReference>
<keyword evidence="4" id="KW-1185">Reference proteome</keyword>
<comment type="caution">
    <text evidence="3">The sequence shown here is derived from an EMBL/GenBank/DDBJ whole genome shotgun (WGS) entry which is preliminary data.</text>
</comment>
<dbReference type="Proteomes" id="UP000011135">
    <property type="component" value="Unassembled WGS sequence"/>
</dbReference>
<gene>
    <name evidence="3" type="ORF">C900_03613</name>
</gene>
<proteinExistence type="predicted"/>
<dbReference type="Pfam" id="PF13585">
    <property type="entry name" value="CHU_C"/>
    <property type="match status" value="1"/>
</dbReference>
<keyword evidence="1 2" id="KW-0732">Signal</keyword>
<evidence type="ECO:0000313" key="3">
    <source>
        <dbReference type="EMBL" id="ELR70632.1"/>
    </source>
</evidence>
<dbReference type="Pfam" id="PF13517">
    <property type="entry name" value="FG-GAP_3"/>
    <property type="match status" value="1"/>
</dbReference>
<feature type="chain" id="PRO_5003993442" evidence="2">
    <location>
        <begin position="27"/>
        <end position="3840"/>
    </location>
</feature>
<accession>L8JTH1</accession>
<sequence length="3840" mass="405411">MIFYMKRVLNRVCIILFVIFSGVAFAQTEQCNNGIDDDGDGLIDCNDPDCQYAANIERGCNCADGIDNDGDGGTDKSDADCASFYGLTFIGDGDSDCSITPDPSSGTFDFVNPSNSGQNTVDTQSKIAVGDVNCDGIPDVVTTSKWNQTIRVVATSDDQPDGSDKGDIIQSFKTPGSKIFPNGNFFFELEVLIADIDGSCPAEIFSIVSKRKNANDEPSEYFLVGFRANASPSNASLVPLFDAVSLGPDRPGQMTISDLDCDGNAEIILKDHVYDAATGTLLADGNIGDWNTEVTSAPVAIDIFEGGNLEIVMGNQILSYPDMSVIIDMNTLGGDQWFPKEIFDPNEYGFDNYSSVSVADMNGDGHLDVVLSGAEGSKNGPTAIFFWDVTNGTVSSFLPDDPVYANGWPWGTSRPNLGDIDGDGQLEITFIAGNQLFALEVDPNTGELSEKWRRTINDSRSGIVATTVFDFDNDGSPEIVYRDSQQLVVIDGETGQNVLWSSSCQSHTMTEGPIIADVDGDGATDLCTTCNTNNSFDITAPIQQQALGELRCFFSQNNTWLPTRQVWNQSGYFVTNIADDLSVPCPQFDMGTVFSDSPCANGLPGPQRPFNTFMNQVPSIGPDGCPFYPSPDVSFVGHAPGELDPLDPDYFPAVEVIPPTCGDLGVEVLFNIVNSGSLTISTQIPVSFWEGNPTVAVDPDTGNPATLLHADALNVLGLQVGDTMTTAGVTFDYSGQPTRLYIVLNDDGTEFPVDTTASSTGFAECKLDNNIYAVDIIPEPFTVEIENISDNFKCDDAAPDTGELRGVVKRNGVEVADYSPYGFQWYYGSDTTNAVPAPEGTIDRLMDLPEGTYTLVVTNLAKGCSSLPVVDTVLRQGVDPDVTILINSHQTHCSPPNGELEVTIVGGLAGFSFQWYDNNLNSIGVTGPIASDLTEGEWIVDVIKDGCTERVSQTINGPTEPDVTASVVRHITDCSALTNGKVTAQPFINAVLQDTTDYTFEWYIYNNGTGTLGSVLPPATGSGATRSGLTAGYYAVIAHEIISGCESSPPQIVQVTDQRDYPVPVINEIAPQTSCDPLQPNGILEVVINGGDSPANYTIEWFRGQNTLPANLHTSTSGVNGERAENVEGGGIPYTVKVTNATNCFSTEEYIISQDVNTPVVTLTKSDNTICDPALASSDYNGQVTASVTFKGDPITLPDPLYEFTWYDGTTTSDPVIAVTDNNNPMLSTLPGGYYTVEVTRTDLFCTSVPVTIEVLDVEDLPDVEVVITPMTTCAGTTPNGEAAASVNLGGGIFATTGYTFEWYVGNTASGTPVSVVSGSEGEIAQQLDGAFNNNEYTVLVINNSTGCSNTMTIAVPDESSLPVVSLTPQDNDICDPSRTDPSVTYNGGITASVNDQNNGGAVTDFSIYSFTWTDINTGNNVLTQVAGSSEVDNVLSNIPGGDYEVTVTNTVLGCTSDPVQVTVNDVDDLPVISVVETPNTACDATLANGSLSANIGGVTTGYSFAWYQGNFASGTLLSTSSAITGYQGNENFTVEVVNDATGCSNTLTVFLDDNSLLPILSLSGIDNTVCDPAFAGVNYDGSVTASVDDFNNGGVVSDFSNYTFTWIDVATGNNVLSQVSGSTAPAEVLSNVPGGTYEVTVTNTVLGCTSDPVRITIDNEDLLPEIDVASIPNTACDASLANGQLTATVDESPIGGVAGVTTGYTFNWYNGNAVTGTPDQSGNTYSALEGALVYTVEVINNATGCRNTVTTILPDAQELPLVTLNNSVNNTICDVSLGYNGSITVDASHFSASVLGDPDYTFTWVDPFGTTLPETSETLPGINGGTYTVTVSSANLGCTSDPLQITISDQLYLPAIDIAVTDQTYCVGSSGELEATIDETAIGGGNPADPNDYIFTWYEYDNTTNTSSSLSLGTVGGTNGELVTQLPGGYYRLEVERVSTGCINEEVVYLPELITIPVVNVNKNSDVTTCGAPNGQLTADVGGVSAGFTFYWYDGNDAINENFVIANADYTAVDDGLYAGLIPGDYTVVAVNNTTQCISPLVVTEVEDLTANIVIDINPIVFPTACDLNDGQMTAQPDNGISNDPADYTYEWYEGAPLNNNIDFFTNPPQFADLPISTAQFIGGLGTGTYTVVVTYIDDGCSELRTIFLPFIDAHEITSSVQNSAECPYTTGDGEVSFTITPPGTAPPGASFDVKFYSGANPIPANQIGGTFAGVTPGSEPFFSNLAPGYYLIEAEETYTGKNCIVYEVVEVGIDAQPPVVTLVGTVSSNTTCDLSQADGEFTVDIQQDANDVTVGTNFNIDVTPPPLIGSYPLTAQPTGVYTIQGLSPNTYTVTVTASTGCSTVREFTVPDAPAVSDIVDGDVVITAADLCDPSGSVEITSINLIGAGPDNLDNFQFSWYDDAGLTNLIFQAQGDATAANGGEVLDPDSYPDMGPGSYWVVAQKTTGAGAGCFSAPFKADVPDTHVNPTIALEAFANTSCDPGFFEGSLEITMTTSGGPGAVVPGPYTYTFSDTNGDPVFYADGVTPIGPFSGQSGSADAVTDLNDGTYVIVAENEATGCTVTGTITIPLNKQPIFVLSATPVHQNLCDPSGSVFVDGVSLNGVDPANKADFTFEWYRGDPNGAPLTDFGGIPINVDLIDASNYPSMGAGTYYVVAVRNTNAPPGAGCKSAPYRVDVKDISVDPQITLSSTVNTACDLSNPTGTIRVQMDISGVPGSSYAYRWQSYTDPNGASDPSVLPADNLTAGDDETYMDLPPGKYVLEVENNDTGCMTQGTITINDDPVIPDIVSFVPTNQTFCSPANGTITIADNDIEIDGMGIPVSELTIDLFESDQVTPAGGTKTINANDVVFSDLDFGTYYLFVTRSTGTSVTGEGCPSAPLRIDLKDISVDPALTLTSTSNTACDGNFDGSITLNFDDPSGPGVGALFDITWLSVPAGSVVADATNIPAGSYTTDITDLVGHGKYRVMILNKITGCSREGEITVTHKPQPIDLVSVTHQNQDICYPDGRIEVTVTSPVSPGNYSFEWFLDDPNSAPLTDQFGAVISGAILEPGLLAGQYPSMGAGTYYIVATRNAANAPGSGCPSPPFRVDVLDVSTDPIPTLTFLPNTACDPALANGTVTATVREQDGSTTDTYDYIWTYNGGALPGMVAQNDAGNVSTLTGAPEGTYRVTITNVSNTGCTINSSVKVTLDQPQSEPNIISVSTIDPLDCTASGSAEVTSISIGGGAPISGPSLTTDFTYEWYINDVLPANQLVGSSPSMVNLLPGQYFIIVTSNLTGCESIPKEFNILEDDIISPVITINQTVPQINCIGPPFSAELLATAEESDGNIGTYTFSWSYEGSPGLPAGGFVSNTTLTSSTVSNLPTGTYEVTAFNPGTGCSSTAFYIITDESEDYKPIVSTSSEPLTFCSGDNGSVLLANVRYPSDYPYTQNYTVDWYIGDTPNLNATPNFENTNRVSNLPDGLYTIRVTDNNTGCIVTKVQSIRDERQYPDIVIVEDNPQTTCPPYNPNGQLTATADGGRVGGYTFEWFAGTNASGAVISTRNRLIGYPMGSYTVRVTNNLTGCVSTETGSVSDGRLTPPSPTPELLANLTSCIDPNGELRVSVGGQTQGYDFNWYEGSSASGTPFSDRIVVTGLDIGTYTVTAIDVVTGCVSEGVSIEVGDERLLPEFEFETVGSKCDEETGMAMLGITNNTIVTTVVWTDATGFTVGYGTDLTGMPSGEYTAEVTTFLGCENTGTVEIGTVITNYNLVSADGDGINDNFQIDCITNFPNNNVRIYNRTGVLVFKIDGYNNVDKVFEGVGQEGMYSMGDKLPNGTYYYIIDKGDGTELISGFLELIR</sequence>
<dbReference type="eggNOG" id="COG1361">
    <property type="taxonomic scope" value="Bacteria"/>
</dbReference>
<dbReference type="InterPro" id="IPR013517">
    <property type="entry name" value="FG-GAP"/>
</dbReference>
<dbReference type="PANTHER" id="PTHR44103:SF1">
    <property type="entry name" value="PROPROTEIN CONVERTASE P"/>
    <property type="match status" value="1"/>
</dbReference>
<protein>
    <submittedName>
        <fullName evidence="3">Uncharacterized protein</fullName>
    </submittedName>
</protein>